<gene>
    <name evidence="1" type="ORF">ADM99_05105</name>
</gene>
<dbReference type="EMBL" id="LGCK01000007">
    <property type="protein sequence ID" value="KPL72510.1"/>
    <property type="molecule type" value="Genomic_DNA"/>
</dbReference>
<sequence>MYSHPLFSGLISDEYGQPVNTVSINGEPFYIVNDAGFLRHIPAADVDRQVFDTLMEQIRGHEDIIIEQAQKMLNQEDNLFSRAVLLNQLKNMDKQFEALKETGIPDASREYLGLMGFKVKINIHGEVLSVDQPGQIPPPEDE</sequence>
<reference evidence="1 2" key="1">
    <citation type="submission" date="2015-07" db="EMBL/GenBank/DDBJ databases">
        <title>Genome sequence of Leptolinea tardivitalis DSM 16556.</title>
        <authorList>
            <person name="Hemp J."/>
            <person name="Ward L.M."/>
            <person name="Pace L.A."/>
            <person name="Fischer W.W."/>
        </authorList>
    </citation>
    <scope>NUCLEOTIDE SEQUENCE [LARGE SCALE GENOMIC DNA]</scope>
    <source>
        <strain evidence="1 2">YMTK-2</strain>
    </source>
</reference>
<comment type="caution">
    <text evidence="1">The sequence shown here is derived from an EMBL/GenBank/DDBJ whole genome shotgun (WGS) entry which is preliminary data.</text>
</comment>
<dbReference type="RefSeq" id="WP_062421449.1">
    <property type="nucleotide sequence ID" value="NZ_BBYA01000008.1"/>
</dbReference>
<dbReference type="OrthoDB" id="161602at2"/>
<evidence type="ECO:0000313" key="2">
    <source>
        <dbReference type="Proteomes" id="UP000050430"/>
    </source>
</evidence>
<dbReference type="Proteomes" id="UP000050430">
    <property type="component" value="Unassembled WGS sequence"/>
</dbReference>
<organism evidence="1 2">
    <name type="scientific">Leptolinea tardivitalis</name>
    <dbReference type="NCBI Taxonomy" id="229920"/>
    <lineage>
        <taxon>Bacteria</taxon>
        <taxon>Bacillati</taxon>
        <taxon>Chloroflexota</taxon>
        <taxon>Anaerolineae</taxon>
        <taxon>Anaerolineales</taxon>
        <taxon>Anaerolineaceae</taxon>
        <taxon>Leptolinea</taxon>
    </lineage>
</organism>
<keyword evidence="2" id="KW-1185">Reference proteome</keyword>
<protein>
    <submittedName>
        <fullName evidence="1">Uncharacterized protein</fullName>
    </submittedName>
</protein>
<evidence type="ECO:0000313" key="1">
    <source>
        <dbReference type="EMBL" id="KPL72510.1"/>
    </source>
</evidence>
<dbReference type="AlphaFoldDB" id="A0A0P6X042"/>
<name>A0A0P6X042_9CHLR</name>
<proteinExistence type="predicted"/>
<accession>A0A0P6X042</accession>